<dbReference type="InterPro" id="IPR044665">
    <property type="entry name" value="E_coli_cyclophilin_A-like"/>
</dbReference>
<evidence type="ECO:0000259" key="6">
    <source>
        <dbReference type="PROSITE" id="PS50072"/>
    </source>
</evidence>
<keyword evidence="4 5" id="KW-0413">Isomerase</keyword>
<dbReference type="PATRIC" id="fig|448.7.peg.1703"/>
<organism evidence="7 8">
    <name type="scientific">Legionella erythra</name>
    <dbReference type="NCBI Taxonomy" id="448"/>
    <lineage>
        <taxon>Bacteria</taxon>
        <taxon>Pseudomonadati</taxon>
        <taxon>Pseudomonadota</taxon>
        <taxon>Gammaproteobacteria</taxon>
        <taxon>Legionellales</taxon>
        <taxon>Legionellaceae</taxon>
        <taxon>Legionella</taxon>
    </lineage>
</organism>
<evidence type="ECO:0000256" key="2">
    <source>
        <dbReference type="ARBA" id="ARBA00007365"/>
    </source>
</evidence>
<dbReference type="EC" id="5.2.1.8" evidence="5"/>
<dbReference type="Gene3D" id="2.40.100.10">
    <property type="entry name" value="Cyclophilin-like"/>
    <property type="match status" value="1"/>
</dbReference>
<evidence type="ECO:0000313" key="7">
    <source>
        <dbReference type="EMBL" id="KTC97795.1"/>
    </source>
</evidence>
<evidence type="ECO:0000256" key="4">
    <source>
        <dbReference type="ARBA" id="ARBA00023235"/>
    </source>
</evidence>
<dbReference type="Pfam" id="PF00160">
    <property type="entry name" value="Pro_isomerase"/>
    <property type="match status" value="1"/>
</dbReference>
<dbReference type="InterPro" id="IPR020892">
    <property type="entry name" value="Cyclophilin-type_PPIase_CS"/>
</dbReference>
<dbReference type="InterPro" id="IPR024936">
    <property type="entry name" value="Cyclophilin-type_PPIase"/>
</dbReference>
<dbReference type="PRINTS" id="PR00153">
    <property type="entry name" value="CSAPPISMRASE"/>
</dbReference>
<dbReference type="PANTHER" id="PTHR43246">
    <property type="entry name" value="PEPTIDYL-PROLYL CIS-TRANS ISOMERASE CYP38, CHLOROPLASTIC"/>
    <property type="match status" value="1"/>
</dbReference>
<dbReference type="InterPro" id="IPR002130">
    <property type="entry name" value="Cyclophilin-type_PPIase_dom"/>
</dbReference>
<evidence type="ECO:0000313" key="8">
    <source>
        <dbReference type="Proteomes" id="UP000054773"/>
    </source>
</evidence>
<comment type="catalytic activity">
    <reaction evidence="5">
        <text>[protein]-peptidylproline (omega=180) = [protein]-peptidylproline (omega=0)</text>
        <dbReference type="Rhea" id="RHEA:16237"/>
        <dbReference type="Rhea" id="RHEA-COMP:10747"/>
        <dbReference type="Rhea" id="RHEA-COMP:10748"/>
        <dbReference type="ChEBI" id="CHEBI:83833"/>
        <dbReference type="ChEBI" id="CHEBI:83834"/>
        <dbReference type="EC" id="5.2.1.8"/>
    </reaction>
</comment>
<dbReference type="PROSITE" id="PS00170">
    <property type="entry name" value="CSA_PPIASE_1"/>
    <property type="match status" value="1"/>
</dbReference>
<sequence>MVIISTSMGDIHVELDKENTPVTAENFLDYVRSGFYNDTLFHRVIDKFMIQGGGLTADMEQKKGNAPIKNEAKSAKPNKRGTIAMARTMDPHSATSQFFINVVDNAFLNFTGEHPQGYGYCVFGEVVEGMDVVDAIVKVKTGQRMGHGDVPLEDVVIREVREV</sequence>
<protein>
    <recommendedName>
        <fullName evidence="5">Peptidyl-prolyl cis-trans isomerase</fullName>
        <shortName evidence="5">PPIase</shortName>
        <ecNumber evidence="5">5.2.1.8</ecNumber>
    </recommendedName>
</protein>
<dbReference type="GO" id="GO:0006457">
    <property type="term" value="P:protein folding"/>
    <property type="evidence" value="ECO:0007669"/>
    <property type="project" value="InterPro"/>
</dbReference>
<comment type="similarity">
    <text evidence="2 5">Belongs to the cyclophilin-type PPIase family.</text>
</comment>
<proteinExistence type="inferred from homology"/>
<gene>
    <name evidence="7" type="primary">ppiB</name>
    <name evidence="7" type="ORF">Lery_1634</name>
</gene>
<dbReference type="Proteomes" id="UP000054773">
    <property type="component" value="Unassembled WGS sequence"/>
</dbReference>
<accession>A0A0W0TQ80</accession>
<dbReference type="PIRSF" id="PIRSF001467">
    <property type="entry name" value="Peptidylpro_ismrse"/>
    <property type="match status" value="1"/>
</dbReference>
<keyword evidence="3 5" id="KW-0697">Rotamase</keyword>
<comment type="function">
    <text evidence="1 5">PPIases accelerate the folding of proteins. It catalyzes the cis-trans isomerization of proline imidic peptide bonds in oligopeptides.</text>
</comment>
<dbReference type="GO" id="GO:0003755">
    <property type="term" value="F:peptidyl-prolyl cis-trans isomerase activity"/>
    <property type="evidence" value="ECO:0007669"/>
    <property type="project" value="UniProtKB-UniRule"/>
</dbReference>
<dbReference type="AlphaFoldDB" id="A0A0W0TQ80"/>
<name>A0A0W0TQ80_LEGER</name>
<feature type="domain" description="PPIase cyclophilin-type" evidence="6">
    <location>
        <begin position="1"/>
        <end position="162"/>
    </location>
</feature>
<dbReference type="PROSITE" id="PS50072">
    <property type="entry name" value="CSA_PPIASE_2"/>
    <property type="match status" value="1"/>
</dbReference>
<dbReference type="STRING" id="448.Lery_1634"/>
<dbReference type="EMBL" id="LNYA01000024">
    <property type="protein sequence ID" value="KTC97795.1"/>
    <property type="molecule type" value="Genomic_DNA"/>
</dbReference>
<reference evidence="7 8" key="1">
    <citation type="submission" date="2015-11" db="EMBL/GenBank/DDBJ databases">
        <title>Genomic analysis of 38 Legionella species identifies large and diverse effector repertoires.</title>
        <authorList>
            <person name="Burstein D."/>
            <person name="Amaro F."/>
            <person name="Zusman T."/>
            <person name="Lifshitz Z."/>
            <person name="Cohen O."/>
            <person name="Gilbert J.A."/>
            <person name="Pupko T."/>
            <person name="Shuman H.A."/>
            <person name="Segal G."/>
        </authorList>
    </citation>
    <scope>NUCLEOTIDE SEQUENCE [LARGE SCALE GENOMIC DNA]</scope>
    <source>
        <strain evidence="7 8">SE-32A-C8</strain>
    </source>
</reference>
<keyword evidence="8" id="KW-1185">Reference proteome</keyword>
<evidence type="ECO:0000256" key="3">
    <source>
        <dbReference type="ARBA" id="ARBA00023110"/>
    </source>
</evidence>
<dbReference type="CDD" id="cd01920">
    <property type="entry name" value="cyclophilin_EcCYP_like"/>
    <property type="match status" value="1"/>
</dbReference>
<evidence type="ECO:0000256" key="1">
    <source>
        <dbReference type="ARBA" id="ARBA00002388"/>
    </source>
</evidence>
<dbReference type="OrthoDB" id="9807797at2"/>
<evidence type="ECO:0000256" key="5">
    <source>
        <dbReference type="RuleBase" id="RU363019"/>
    </source>
</evidence>
<dbReference type="SUPFAM" id="SSF50891">
    <property type="entry name" value="Cyclophilin-like"/>
    <property type="match status" value="1"/>
</dbReference>
<comment type="caution">
    <text evidence="7">The sequence shown here is derived from an EMBL/GenBank/DDBJ whole genome shotgun (WGS) entry which is preliminary data.</text>
</comment>
<dbReference type="RefSeq" id="WP_058526758.1">
    <property type="nucleotide sequence ID" value="NZ_CAAAHY010000009.1"/>
</dbReference>
<dbReference type="InterPro" id="IPR029000">
    <property type="entry name" value="Cyclophilin-like_dom_sf"/>
</dbReference>